<dbReference type="CDD" id="cd00167">
    <property type="entry name" value="SANT"/>
    <property type="match status" value="1"/>
</dbReference>
<dbReference type="InterPro" id="IPR001005">
    <property type="entry name" value="SANT/Myb"/>
</dbReference>
<feature type="region of interest" description="Disordered" evidence="1">
    <location>
        <begin position="133"/>
        <end position="164"/>
    </location>
</feature>
<reference evidence="3" key="1">
    <citation type="submission" date="2020-12" db="EMBL/GenBank/DDBJ databases">
        <title>Metabolic potential, ecology and presence of endohyphal bacteria is reflected in genomic diversity of Mucoromycotina.</title>
        <authorList>
            <person name="Muszewska A."/>
            <person name="Okrasinska A."/>
            <person name="Steczkiewicz K."/>
            <person name="Drgas O."/>
            <person name="Orlowska M."/>
            <person name="Perlinska-Lenart U."/>
            <person name="Aleksandrzak-Piekarczyk T."/>
            <person name="Szatraj K."/>
            <person name="Zielenkiewicz U."/>
            <person name="Pilsyk S."/>
            <person name="Malc E."/>
            <person name="Mieczkowski P."/>
            <person name="Kruszewska J.S."/>
            <person name="Biernat P."/>
            <person name="Pawlowska J."/>
        </authorList>
    </citation>
    <scope>NUCLEOTIDE SEQUENCE</scope>
    <source>
        <strain evidence="3">WA0000051536</strain>
    </source>
</reference>
<evidence type="ECO:0000313" key="3">
    <source>
        <dbReference type="EMBL" id="KAG2187072.1"/>
    </source>
</evidence>
<organism evidence="3 4">
    <name type="scientific">Umbelopsis vinacea</name>
    <dbReference type="NCBI Taxonomy" id="44442"/>
    <lineage>
        <taxon>Eukaryota</taxon>
        <taxon>Fungi</taxon>
        <taxon>Fungi incertae sedis</taxon>
        <taxon>Mucoromycota</taxon>
        <taxon>Mucoromycotina</taxon>
        <taxon>Umbelopsidomycetes</taxon>
        <taxon>Umbelopsidales</taxon>
        <taxon>Umbelopsidaceae</taxon>
        <taxon>Umbelopsis</taxon>
    </lineage>
</organism>
<comment type="caution">
    <text evidence="3">The sequence shown here is derived from an EMBL/GenBank/DDBJ whole genome shotgun (WGS) entry which is preliminary data.</text>
</comment>
<keyword evidence="4" id="KW-1185">Reference proteome</keyword>
<dbReference type="Gene3D" id="1.10.10.60">
    <property type="entry name" value="Homeodomain-like"/>
    <property type="match status" value="1"/>
</dbReference>
<dbReference type="Proteomes" id="UP000612746">
    <property type="component" value="Unassembled WGS sequence"/>
</dbReference>
<name>A0A8H7UME1_9FUNG</name>
<dbReference type="EMBL" id="JAEPRA010000004">
    <property type="protein sequence ID" value="KAG2187072.1"/>
    <property type="molecule type" value="Genomic_DNA"/>
</dbReference>
<proteinExistence type="predicted"/>
<dbReference type="OrthoDB" id="2282747at2759"/>
<dbReference type="AlphaFoldDB" id="A0A8H7UME1"/>
<evidence type="ECO:0000313" key="4">
    <source>
        <dbReference type="Proteomes" id="UP000612746"/>
    </source>
</evidence>
<dbReference type="PROSITE" id="PS50090">
    <property type="entry name" value="MYB_LIKE"/>
    <property type="match status" value="1"/>
</dbReference>
<sequence>MRNYAMTNLTQANPTSPAMSAIRQASLDNKKWILVGAQQAGASPKRMAEIASLPKSTVRRILSNFSRTGIPSTSSPRSHQYKDMAIVEYDSDGNVTNYDDNASTVSSQRLRIQPRAKDLIAYVKAQKALEEAENNKAKTKARSHVNAVASTSHSTPPPSTSEKFLLMTPPQESDTMQRQATTTTMIAPLEKSERRFSLPPSPPLHPAPLDTALPSKSLPPTHEPWTRKDDEVLLKHVFSSVSDRNWTAIENKLQGRHRASICRDRWRKLQAAMLDDQS</sequence>
<evidence type="ECO:0000256" key="1">
    <source>
        <dbReference type="SAM" id="MobiDB-lite"/>
    </source>
</evidence>
<gene>
    <name evidence="3" type="ORF">INT44_003300</name>
</gene>
<feature type="region of interest" description="Disordered" evidence="1">
    <location>
        <begin position="193"/>
        <end position="224"/>
    </location>
</feature>
<accession>A0A8H7UME1</accession>
<dbReference type="InterPro" id="IPR009057">
    <property type="entry name" value="Homeodomain-like_sf"/>
</dbReference>
<protein>
    <recommendedName>
        <fullName evidence="2">Myb-like domain-containing protein</fullName>
    </recommendedName>
</protein>
<evidence type="ECO:0000259" key="2">
    <source>
        <dbReference type="PROSITE" id="PS50090"/>
    </source>
</evidence>
<feature type="domain" description="Myb-like" evidence="2">
    <location>
        <begin position="224"/>
        <end position="270"/>
    </location>
</feature>
<dbReference type="SUPFAM" id="SSF46689">
    <property type="entry name" value="Homeodomain-like"/>
    <property type="match status" value="1"/>
</dbReference>